<protein>
    <submittedName>
        <fullName evidence="1">Uu.00g050840.m01.CDS01</fullName>
    </submittedName>
</protein>
<name>A0AAI8YK98_9PEZI</name>
<proteinExistence type="predicted"/>
<gene>
    <name evidence="1" type="ORF">KHLLAP_LOCUS10849</name>
</gene>
<reference evidence="1" key="1">
    <citation type="submission" date="2023-10" db="EMBL/GenBank/DDBJ databases">
        <authorList>
            <person name="Hackl T."/>
        </authorList>
    </citation>
    <scope>NUCLEOTIDE SEQUENCE</scope>
</reference>
<comment type="caution">
    <text evidence="1">The sequence shown here is derived from an EMBL/GenBank/DDBJ whole genome shotgun (WGS) entry which is preliminary data.</text>
</comment>
<dbReference type="EMBL" id="CAUWAG010000014">
    <property type="protein sequence ID" value="CAJ2510381.1"/>
    <property type="molecule type" value="Genomic_DNA"/>
</dbReference>
<evidence type="ECO:0000313" key="1">
    <source>
        <dbReference type="EMBL" id="CAJ2510381.1"/>
    </source>
</evidence>
<dbReference type="Proteomes" id="UP001295740">
    <property type="component" value="Unassembled WGS sequence"/>
</dbReference>
<dbReference type="AlphaFoldDB" id="A0AAI8YK98"/>
<organism evidence="1 2">
    <name type="scientific">Anthostomella pinea</name>
    <dbReference type="NCBI Taxonomy" id="933095"/>
    <lineage>
        <taxon>Eukaryota</taxon>
        <taxon>Fungi</taxon>
        <taxon>Dikarya</taxon>
        <taxon>Ascomycota</taxon>
        <taxon>Pezizomycotina</taxon>
        <taxon>Sordariomycetes</taxon>
        <taxon>Xylariomycetidae</taxon>
        <taxon>Xylariales</taxon>
        <taxon>Xylariaceae</taxon>
        <taxon>Anthostomella</taxon>
    </lineage>
</organism>
<sequence>MLKPVNGFSIFGWKPWSKTQVQEIGNPVDWTFDLYMAGKESRTCESIMAGDEKADFSRNGKGNVDEIKIKKGGAKYQFAALGLPPGAWRCEIHTFDNAGRKGHPWDTLADIHGCVEIDGYTIKGAKAVNCLAAESNDDD</sequence>
<evidence type="ECO:0000313" key="2">
    <source>
        <dbReference type="Proteomes" id="UP001295740"/>
    </source>
</evidence>
<keyword evidence="2" id="KW-1185">Reference proteome</keyword>
<accession>A0AAI8YK98</accession>